<gene>
    <name evidence="2" type="ORF">GO499_09755</name>
</gene>
<evidence type="ECO:0000313" key="2">
    <source>
        <dbReference type="EMBL" id="QHQ35454.1"/>
    </source>
</evidence>
<dbReference type="KEGG" id="amaq:GO499_09755"/>
<keyword evidence="1" id="KW-0812">Transmembrane</keyword>
<dbReference type="RefSeq" id="WP_161862015.1">
    <property type="nucleotide sequence ID" value="NZ_CP046620.1"/>
</dbReference>
<name>A0A6P1SXP1_9RHOB</name>
<feature type="transmembrane region" description="Helical" evidence="1">
    <location>
        <begin position="76"/>
        <end position="96"/>
    </location>
</feature>
<proteinExistence type="predicted"/>
<dbReference type="Proteomes" id="UP000464495">
    <property type="component" value="Chromosome"/>
</dbReference>
<dbReference type="EMBL" id="CP046620">
    <property type="protein sequence ID" value="QHQ35454.1"/>
    <property type="molecule type" value="Genomic_DNA"/>
</dbReference>
<dbReference type="NCBIfam" id="NF033773">
    <property type="entry name" value="tellur_TrgA"/>
    <property type="match status" value="1"/>
</dbReference>
<keyword evidence="1" id="KW-1133">Transmembrane helix</keyword>
<keyword evidence="3" id="KW-1185">Reference proteome</keyword>
<feature type="transmembrane region" description="Helical" evidence="1">
    <location>
        <begin position="12"/>
        <end position="36"/>
    </location>
</feature>
<protein>
    <submittedName>
        <fullName evidence="2">TrgA family protein</fullName>
    </submittedName>
</protein>
<reference evidence="2 3" key="1">
    <citation type="submission" date="2019-12" db="EMBL/GenBank/DDBJ databases">
        <title>Complete genome sequence of Algicella marina strain 9Alg 56(T) isolated from the red alga Tichocarpus crinitus.</title>
        <authorList>
            <person name="Kim S.-G."/>
            <person name="Nedashkovskaya O.I."/>
        </authorList>
    </citation>
    <scope>NUCLEOTIDE SEQUENCE [LARGE SCALE GENOMIC DNA]</scope>
    <source>
        <strain evidence="2 3">9Alg 56</strain>
    </source>
</reference>
<organism evidence="2 3">
    <name type="scientific">Algicella marina</name>
    <dbReference type="NCBI Taxonomy" id="2683284"/>
    <lineage>
        <taxon>Bacteria</taxon>
        <taxon>Pseudomonadati</taxon>
        <taxon>Pseudomonadota</taxon>
        <taxon>Alphaproteobacteria</taxon>
        <taxon>Rhodobacterales</taxon>
        <taxon>Paracoccaceae</taxon>
        <taxon>Algicella</taxon>
    </lineage>
</organism>
<evidence type="ECO:0000313" key="3">
    <source>
        <dbReference type="Proteomes" id="UP000464495"/>
    </source>
</evidence>
<accession>A0A6P1SXP1</accession>
<feature type="transmembrane region" description="Helical" evidence="1">
    <location>
        <begin position="138"/>
        <end position="156"/>
    </location>
</feature>
<evidence type="ECO:0000256" key="1">
    <source>
        <dbReference type="SAM" id="Phobius"/>
    </source>
</evidence>
<feature type="transmembrane region" description="Helical" evidence="1">
    <location>
        <begin position="48"/>
        <end position="64"/>
    </location>
</feature>
<dbReference type="AlphaFoldDB" id="A0A6P1SXP1"/>
<dbReference type="InterPro" id="IPR047784">
    <property type="entry name" value="TrgA"/>
</dbReference>
<sequence length="160" mass="17549">MGIENALGMPTAARLVAAICVSFSLLIMVYVVTAYLPEERLERYETRLLWVFGIYGLYHGWYGLGKKATVETGSGVFLGLRSAITVTVAILFMCAISKVIDDILDSKLAGANPMEAIKNMFAAFGEYFFLLLAQPKLLIIFAITGIICGVLARNAAKRWD</sequence>
<keyword evidence="1" id="KW-0472">Membrane</keyword>